<feature type="compositionally biased region" description="Basic residues" evidence="1">
    <location>
        <begin position="221"/>
        <end position="236"/>
    </location>
</feature>
<dbReference type="EMBL" id="BAABKQ010000002">
    <property type="protein sequence ID" value="GAA4825295.1"/>
    <property type="molecule type" value="Genomic_DNA"/>
</dbReference>
<evidence type="ECO:0000256" key="1">
    <source>
        <dbReference type="SAM" id="MobiDB-lite"/>
    </source>
</evidence>
<evidence type="ECO:0008006" key="4">
    <source>
        <dbReference type="Google" id="ProtNLM"/>
    </source>
</evidence>
<feature type="region of interest" description="Disordered" evidence="1">
    <location>
        <begin position="340"/>
        <end position="372"/>
    </location>
</feature>
<evidence type="ECO:0000313" key="2">
    <source>
        <dbReference type="EMBL" id="GAA4825295.1"/>
    </source>
</evidence>
<comment type="caution">
    <text evidence="2">The sequence shown here is derived from an EMBL/GenBank/DDBJ whole genome shotgun (WGS) entry which is preliminary data.</text>
</comment>
<protein>
    <recommendedName>
        <fullName evidence="4">Rep protein</fullName>
    </recommendedName>
</protein>
<keyword evidence="3" id="KW-1185">Reference proteome</keyword>
<reference evidence="3" key="1">
    <citation type="journal article" date="2019" name="Int. J. Syst. Evol. Microbiol.">
        <title>The Global Catalogue of Microorganisms (GCM) 10K type strain sequencing project: providing services to taxonomists for standard genome sequencing and annotation.</title>
        <authorList>
            <consortium name="The Broad Institute Genomics Platform"/>
            <consortium name="The Broad Institute Genome Sequencing Center for Infectious Disease"/>
            <person name="Wu L."/>
            <person name="Ma J."/>
        </authorList>
    </citation>
    <scope>NUCLEOTIDE SEQUENCE [LARGE SCALE GENOMIC DNA]</scope>
    <source>
        <strain evidence="3">JCM 18542</strain>
    </source>
</reference>
<name>A0ABP9D4W3_9ACTN</name>
<dbReference type="Proteomes" id="UP001500839">
    <property type="component" value="Unassembled WGS sequence"/>
</dbReference>
<gene>
    <name evidence="2" type="ORF">GCM10023353_37990</name>
</gene>
<sequence length="399" mass="43959">MPGTSQGSSYPATVSTNPDDELDVALAAAKKRVKQAEALAADQRGSSFMLPVAESAYTTVNAWTGRHDWLNQCRWAIRTPDGERLRKYHKVALPTFLIAIVAIAAFADSRTGRDVAAADRTIARHAGIGSAKTIQRTRAILRALGLAVEMARGRILTGDEHYAAEIHHGGRQHRAASRWALTSPVWAITGAAAERRRKASDSPAKGKSRGRNSVHLSRSSYVRKKNSPKKINHQRARAREATRHAPNPIPRRPRPLHLQRAAAELLRIAVTLDDGRHPGSVCDAIESAGIDTTRWRGRDIARALDHDTRERGWVWPHRSQITDPGRLLRWRLARIDFTGPSPADRAAEAHADRVQRAAARAADRGPGSTPAGRAAALTLFRRSQKAKQEERRNQNRCLG</sequence>
<proteinExistence type="predicted"/>
<evidence type="ECO:0000313" key="3">
    <source>
        <dbReference type="Proteomes" id="UP001500839"/>
    </source>
</evidence>
<organism evidence="2 3">
    <name type="scientific">Tomitella cavernea</name>
    <dbReference type="NCBI Taxonomy" id="1387982"/>
    <lineage>
        <taxon>Bacteria</taxon>
        <taxon>Bacillati</taxon>
        <taxon>Actinomycetota</taxon>
        <taxon>Actinomycetes</taxon>
        <taxon>Mycobacteriales</taxon>
        <taxon>Tomitella</taxon>
    </lineage>
</organism>
<accession>A0ABP9D4W3</accession>
<feature type="region of interest" description="Disordered" evidence="1">
    <location>
        <begin position="192"/>
        <end position="254"/>
    </location>
</feature>
<feature type="compositionally biased region" description="Basic and acidic residues" evidence="1">
    <location>
        <begin position="345"/>
        <end position="355"/>
    </location>
</feature>